<proteinExistence type="predicted"/>
<feature type="transmembrane region" description="Helical" evidence="7">
    <location>
        <begin position="218"/>
        <end position="244"/>
    </location>
</feature>
<evidence type="ECO:0000256" key="3">
    <source>
        <dbReference type="ARBA" id="ARBA00022692"/>
    </source>
</evidence>
<dbReference type="AlphaFoldDB" id="A0AA37JKN4"/>
<keyword evidence="4 7" id="KW-1133">Transmembrane helix</keyword>
<feature type="transmembrane region" description="Helical" evidence="7">
    <location>
        <begin position="673"/>
        <end position="691"/>
    </location>
</feature>
<gene>
    <name evidence="9" type="ORF">CE91St55_47740</name>
</gene>
<evidence type="ECO:0000259" key="8">
    <source>
        <dbReference type="Pfam" id="PF03176"/>
    </source>
</evidence>
<accession>A0AA37JKN4</accession>
<evidence type="ECO:0000256" key="5">
    <source>
        <dbReference type="ARBA" id="ARBA00023136"/>
    </source>
</evidence>
<feature type="transmembrane region" description="Helical" evidence="7">
    <location>
        <begin position="631"/>
        <end position="653"/>
    </location>
</feature>
<feature type="transmembrane region" description="Helical" evidence="7">
    <location>
        <begin position="250"/>
        <end position="271"/>
    </location>
</feature>
<name>A0AA37JKN4_9FIRM</name>
<keyword evidence="5 7" id="KW-0472">Membrane</keyword>
<comment type="subcellular location">
    <subcellularLocation>
        <location evidence="1">Cell membrane</location>
        <topology evidence="1">Multi-pass membrane protein</topology>
    </subcellularLocation>
</comment>
<feature type="compositionally biased region" description="Basic and acidic residues" evidence="6">
    <location>
        <begin position="730"/>
        <end position="747"/>
    </location>
</feature>
<feature type="domain" description="Membrane transport protein MMPL" evidence="8">
    <location>
        <begin position="484"/>
        <end position="695"/>
    </location>
</feature>
<evidence type="ECO:0000256" key="2">
    <source>
        <dbReference type="ARBA" id="ARBA00022475"/>
    </source>
</evidence>
<feature type="transmembrane region" description="Helical" evidence="7">
    <location>
        <begin position="564"/>
        <end position="584"/>
    </location>
</feature>
<keyword evidence="3 7" id="KW-0812">Transmembrane</keyword>
<dbReference type="Gene3D" id="1.20.1640.10">
    <property type="entry name" value="Multidrug efflux transporter AcrB transmembrane domain"/>
    <property type="match status" value="2"/>
</dbReference>
<evidence type="ECO:0000313" key="10">
    <source>
        <dbReference type="Proteomes" id="UP001055091"/>
    </source>
</evidence>
<dbReference type="PANTHER" id="PTHR33406:SF13">
    <property type="entry name" value="MEMBRANE PROTEIN YDFJ"/>
    <property type="match status" value="1"/>
</dbReference>
<evidence type="ECO:0000256" key="7">
    <source>
        <dbReference type="SAM" id="Phobius"/>
    </source>
</evidence>
<feature type="transmembrane region" description="Helical" evidence="7">
    <location>
        <begin position="372"/>
        <end position="389"/>
    </location>
</feature>
<feature type="transmembrane region" description="Helical" evidence="7">
    <location>
        <begin position="538"/>
        <end position="557"/>
    </location>
</feature>
<dbReference type="EMBL" id="BQNJ01000002">
    <property type="protein sequence ID" value="GKH02793.1"/>
    <property type="molecule type" value="Genomic_DNA"/>
</dbReference>
<keyword evidence="2" id="KW-1003">Cell membrane</keyword>
<dbReference type="PANTHER" id="PTHR33406">
    <property type="entry name" value="MEMBRANE PROTEIN MJ1562-RELATED"/>
    <property type="match status" value="1"/>
</dbReference>
<feature type="compositionally biased region" description="Basic and acidic residues" evidence="6">
    <location>
        <begin position="782"/>
        <end position="795"/>
    </location>
</feature>
<evidence type="ECO:0000256" key="6">
    <source>
        <dbReference type="SAM" id="MobiDB-lite"/>
    </source>
</evidence>
<dbReference type="Pfam" id="PF03176">
    <property type="entry name" value="MMPL"/>
    <property type="match status" value="2"/>
</dbReference>
<reference evidence="9" key="1">
    <citation type="submission" date="2022-01" db="EMBL/GenBank/DDBJ databases">
        <title>Novel bile acid biosynthetic pathways are enriched in the microbiome of centenarians.</title>
        <authorList>
            <person name="Sato Y."/>
            <person name="Atarashi K."/>
            <person name="Plichta R.D."/>
            <person name="Arai Y."/>
            <person name="Sasajima S."/>
            <person name="Kearney M.S."/>
            <person name="Suda W."/>
            <person name="Takeshita K."/>
            <person name="Sasaki T."/>
            <person name="Okamoto S."/>
            <person name="Skelly N.A."/>
            <person name="Okamura Y."/>
            <person name="Vlamakis H."/>
            <person name="Li Y."/>
            <person name="Tanoue T."/>
            <person name="Takei H."/>
            <person name="Nittono H."/>
            <person name="Narushima S."/>
            <person name="Irie J."/>
            <person name="Itoh H."/>
            <person name="Moriya K."/>
            <person name="Sugiura Y."/>
            <person name="Suematsu M."/>
            <person name="Moritoki N."/>
            <person name="Shibata S."/>
            <person name="Littman R.D."/>
            <person name="Fischbach A.M."/>
            <person name="Uwamino Y."/>
            <person name="Inoue T."/>
            <person name="Honda A."/>
            <person name="Hattori M."/>
            <person name="Murai T."/>
            <person name="Xavier J.R."/>
            <person name="Hirose N."/>
            <person name="Honda K."/>
        </authorList>
    </citation>
    <scope>NUCLEOTIDE SEQUENCE</scope>
    <source>
        <strain evidence="9">CE91-St55</strain>
    </source>
</reference>
<evidence type="ECO:0000256" key="4">
    <source>
        <dbReference type="ARBA" id="ARBA00022989"/>
    </source>
</evidence>
<dbReference type="Proteomes" id="UP001055091">
    <property type="component" value="Unassembled WGS sequence"/>
</dbReference>
<feature type="region of interest" description="Disordered" evidence="6">
    <location>
        <begin position="699"/>
        <end position="795"/>
    </location>
</feature>
<feature type="domain" description="Membrane transport protein MMPL" evidence="8">
    <location>
        <begin position="137"/>
        <end position="342"/>
    </location>
</feature>
<dbReference type="InterPro" id="IPR004869">
    <property type="entry name" value="MMPL_dom"/>
</dbReference>
<comment type="caution">
    <text evidence="9">The sequence shown here is derived from an EMBL/GenBank/DDBJ whole genome shotgun (WGS) entry which is preliminary data.</text>
</comment>
<dbReference type="SUPFAM" id="SSF82866">
    <property type="entry name" value="Multidrug efflux transporter AcrB transmembrane domain"/>
    <property type="match status" value="2"/>
</dbReference>
<feature type="transmembrane region" description="Helical" evidence="7">
    <location>
        <begin position="320"/>
        <end position="342"/>
    </location>
</feature>
<protein>
    <recommendedName>
        <fullName evidence="8">Membrane transport protein MMPL domain-containing protein</fullName>
    </recommendedName>
</protein>
<feature type="transmembrane region" description="Helical" evidence="7">
    <location>
        <begin position="192"/>
        <end position="211"/>
    </location>
</feature>
<feature type="transmembrane region" description="Helical" evidence="7">
    <location>
        <begin position="292"/>
        <end position="314"/>
    </location>
</feature>
<feature type="transmembrane region" description="Helical" evidence="7">
    <location>
        <begin position="21"/>
        <end position="40"/>
    </location>
</feature>
<organism evidence="9 10">
    <name type="scientific">Hungatella hathewayi</name>
    <dbReference type="NCBI Taxonomy" id="154046"/>
    <lineage>
        <taxon>Bacteria</taxon>
        <taxon>Bacillati</taxon>
        <taxon>Bacillota</taxon>
        <taxon>Clostridia</taxon>
        <taxon>Lachnospirales</taxon>
        <taxon>Lachnospiraceae</taxon>
        <taxon>Hungatella</taxon>
    </lineage>
</organism>
<dbReference type="GO" id="GO:0005886">
    <property type="term" value="C:plasma membrane"/>
    <property type="evidence" value="ECO:0007669"/>
    <property type="project" value="UniProtKB-SubCell"/>
</dbReference>
<sequence length="795" mass="88080">MKRNSDIFNQVIRFIVYHGKIIEKIFLVTTILCAVCFPFVGVNYDLSKYLPDFAPTKQALDVMEAEFGYPGMARVMVKDVSLQEAKRIREEISAVDGVDLVLGSDVSTDVYMGTPFLSESMTEFIGVDLLAIDDYYKDGNALMDIVFEDKDGEPRTNAAIEEIYRIVGKDRGCFSGSAISSKEREASITREIAMAIAMSIVIIWLILTLTTTSWMEPFLFIFVMIVAIVLNMGSNIIFGTISFFTFSTAAILQLAVSMDYSIFLLHTFTALKNRGMEIHEAMVEAIRESCSSILASGATTIVGFIVIAFMRFTIGKDVGFVLAKGIICSLLTVLLLMPTLILRFDDKIVKTAHKPLIASFDGFARAMYRIRIPVFLLAALLAVPCYFGQGMNHFLYGDDAIGAGPGTRVYEDTQEIDRLFKKSNMTICIVPNGSGVTEKELSKELENLDFVNYVISMSGTMPDGIPESFLPDDLTSQLRGDVYARMLISMNTLQESDYAFECSARLEEIVHKYYPDNSYVIGMTPTTIDIRDILTEDYNHVSLLSLAGVALVVFLTFRSVLVPILVIVPIEVAIYLNMTLPYVMGDTMIYIGYIIVSCLQLGATIDYSILMTNNYLAFRKEKGRREAAVAAVNKSTLSIMTSGGILMVVGYLLYFTSSIQAISQVGRLVGRGAFLSVTLVLSLLPALLSAFDKQIKRQQERADARKERRRNRLAAAKNLTTGKSLPGAKRVTEEKELPEEKELSEEKELPEEAGLTTDVSPIFADGKCGQKEGSAQAEAEEAEQKEKGDDSHEKE</sequence>
<dbReference type="RefSeq" id="WP_118040176.1">
    <property type="nucleotide sequence ID" value="NZ_BQNJ01000002.1"/>
</dbReference>
<evidence type="ECO:0000313" key="9">
    <source>
        <dbReference type="EMBL" id="GKH02793.1"/>
    </source>
</evidence>
<feature type="transmembrane region" description="Helical" evidence="7">
    <location>
        <begin position="590"/>
        <end position="610"/>
    </location>
</feature>
<dbReference type="InterPro" id="IPR050545">
    <property type="entry name" value="Mycobact_MmpL"/>
</dbReference>
<evidence type="ECO:0000256" key="1">
    <source>
        <dbReference type="ARBA" id="ARBA00004651"/>
    </source>
</evidence>